<feature type="region of interest" description="Disordered" evidence="1">
    <location>
        <begin position="133"/>
        <end position="164"/>
    </location>
</feature>
<dbReference type="InterPro" id="IPR011990">
    <property type="entry name" value="TPR-like_helical_dom_sf"/>
</dbReference>
<name>A0ABN1S5N3_9ACTN</name>
<organism evidence="2 3">
    <name type="scientific">Streptomyces rhizosphaericus</name>
    <dbReference type="NCBI Taxonomy" id="114699"/>
    <lineage>
        <taxon>Bacteria</taxon>
        <taxon>Bacillati</taxon>
        <taxon>Actinomycetota</taxon>
        <taxon>Actinomycetes</taxon>
        <taxon>Kitasatosporales</taxon>
        <taxon>Streptomycetaceae</taxon>
        <taxon>Streptomyces</taxon>
        <taxon>Streptomyces violaceusniger group</taxon>
    </lineage>
</organism>
<gene>
    <name evidence="2" type="ORF">GCM10009576_022140</name>
</gene>
<protein>
    <recommendedName>
        <fullName evidence="4">Tetratricopeptide repeat protein</fullName>
    </recommendedName>
</protein>
<reference evidence="2 3" key="1">
    <citation type="journal article" date="2019" name="Int. J. Syst. Evol. Microbiol.">
        <title>The Global Catalogue of Microorganisms (GCM) 10K type strain sequencing project: providing services to taxonomists for standard genome sequencing and annotation.</title>
        <authorList>
            <consortium name="The Broad Institute Genomics Platform"/>
            <consortium name="The Broad Institute Genome Sequencing Center for Infectious Disease"/>
            <person name="Wu L."/>
            <person name="Ma J."/>
        </authorList>
    </citation>
    <scope>NUCLEOTIDE SEQUENCE [LARGE SCALE GENOMIC DNA]</scope>
    <source>
        <strain evidence="2 3">JCM 11445</strain>
    </source>
</reference>
<proteinExistence type="predicted"/>
<dbReference type="SUPFAM" id="SSF48452">
    <property type="entry name" value="TPR-like"/>
    <property type="match status" value="1"/>
</dbReference>
<feature type="compositionally biased region" description="Polar residues" evidence="1">
    <location>
        <begin position="139"/>
        <end position="157"/>
    </location>
</feature>
<dbReference type="Proteomes" id="UP001500033">
    <property type="component" value="Unassembled WGS sequence"/>
</dbReference>
<evidence type="ECO:0000313" key="2">
    <source>
        <dbReference type="EMBL" id="GAA0974645.1"/>
    </source>
</evidence>
<dbReference type="Gene3D" id="1.25.40.10">
    <property type="entry name" value="Tetratricopeptide repeat domain"/>
    <property type="match status" value="1"/>
</dbReference>
<comment type="caution">
    <text evidence="2">The sequence shown here is derived from an EMBL/GenBank/DDBJ whole genome shotgun (WGS) entry which is preliminary data.</text>
</comment>
<evidence type="ECO:0000313" key="3">
    <source>
        <dbReference type="Proteomes" id="UP001500033"/>
    </source>
</evidence>
<sequence>MASPAIGVSSPAAIALSAIIEPMVSAPERTCAMPSSNNRAAVQRIALGATQRLGDPAWQAGAHRGLGNCLTRMGRLDEGHRHFRHALDRYERLDDPVRQAHVHRGLGGVRGRLGGHRDALGHNERALTLYRQAGHRSPSRSAIRTPTSSVPSGTISTRRAPRTSGLRIRPCADVGIREYV</sequence>
<dbReference type="EMBL" id="BAAAIE010000010">
    <property type="protein sequence ID" value="GAA0974645.1"/>
    <property type="molecule type" value="Genomic_DNA"/>
</dbReference>
<keyword evidence="3" id="KW-1185">Reference proteome</keyword>
<evidence type="ECO:0000256" key="1">
    <source>
        <dbReference type="SAM" id="MobiDB-lite"/>
    </source>
</evidence>
<accession>A0ABN1S5N3</accession>
<evidence type="ECO:0008006" key="4">
    <source>
        <dbReference type="Google" id="ProtNLM"/>
    </source>
</evidence>
<dbReference type="Pfam" id="PF13424">
    <property type="entry name" value="TPR_12"/>
    <property type="match status" value="1"/>
</dbReference>